<accession>A0A401X7K2</accession>
<reference evidence="2 3" key="1">
    <citation type="submission" date="2016-06" db="EMBL/GenBank/DDBJ databases">
        <title>Acetobacter pasteurianus NBRC 3278 whole genome sequencing project.</title>
        <authorList>
            <person name="Matsutani M."/>
            <person name="Shiwa Y."/>
            <person name="Okamoto-Kainuma A."/>
            <person name="Ishikawa M."/>
            <person name="Koizumi Y."/>
            <person name="Yoshikawa H."/>
            <person name="Yakushi T."/>
            <person name="Matsushita K."/>
        </authorList>
    </citation>
    <scope>NUCLEOTIDE SEQUENCE [LARGE SCALE GENOMIC DNA]</scope>
    <source>
        <strain evidence="2 3">NBRC 3278</strain>
    </source>
</reference>
<organism evidence="2 3">
    <name type="scientific">Acetobacter pasteurianus NBRC 3278</name>
    <dbReference type="NCBI Taxonomy" id="1226660"/>
    <lineage>
        <taxon>Bacteria</taxon>
        <taxon>Pseudomonadati</taxon>
        <taxon>Pseudomonadota</taxon>
        <taxon>Alphaproteobacteria</taxon>
        <taxon>Acetobacterales</taxon>
        <taxon>Acetobacteraceae</taxon>
        <taxon>Acetobacter</taxon>
    </lineage>
</organism>
<evidence type="ECO:0000313" key="2">
    <source>
        <dbReference type="EMBL" id="GCD63915.1"/>
    </source>
</evidence>
<dbReference type="EMBL" id="BDEV01000133">
    <property type="protein sequence ID" value="GCD63915.1"/>
    <property type="molecule type" value="Genomic_DNA"/>
</dbReference>
<sequence>MSGTTSSAIVIGCKLANGVILRLKNKPGVEYKLNGANAARVIGGYGLTTIPSDFWDAWVKEKAGFPPLENKLIFAQSTVAKAEGQAKEQEAVKAGTEPLDPQKPAPGVTPTK</sequence>
<evidence type="ECO:0000256" key="1">
    <source>
        <dbReference type="SAM" id="MobiDB-lite"/>
    </source>
</evidence>
<evidence type="ECO:0000313" key="3">
    <source>
        <dbReference type="Proteomes" id="UP000287385"/>
    </source>
</evidence>
<protein>
    <submittedName>
        <fullName evidence="2">Uncharacterized protein</fullName>
    </submittedName>
</protein>
<gene>
    <name evidence="2" type="ORF">NBRC3278_3008</name>
</gene>
<proteinExistence type="predicted"/>
<dbReference type="Proteomes" id="UP000287385">
    <property type="component" value="Unassembled WGS sequence"/>
</dbReference>
<feature type="region of interest" description="Disordered" evidence="1">
    <location>
        <begin position="85"/>
        <end position="112"/>
    </location>
</feature>
<comment type="caution">
    <text evidence="2">The sequence shown here is derived from an EMBL/GenBank/DDBJ whole genome shotgun (WGS) entry which is preliminary data.</text>
</comment>
<name>A0A401X7K2_ACEPA</name>
<dbReference type="AlphaFoldDB" id="A0A401X7K2"/>
<dbReference type="RefSeq" id="WP_124297717.1">
    <property type="nucleotide sequence ID" value="NZ_BDEV01000133.1"/>
</dbReference>
<keyword evidence="3" id="KW-1185">Reference proteome</keyword>